<evidence type="ECO:0000256" key="1">
    <source>
        <dbReference type="ARBA" id="ARBA00009437"/>
    </source>
</evidence>
<evidence type="ECO:0000313" key="7">
    <source>
        <dbReference type="Proteomes" id="UP001143372"/>
    </source>
</evidence>
<dbReference type="EMBL" id="BSFI01000007">
    <property type="protein sequence ID" value="GLK67621.1"/>
    <property type="molecule type" value="Genomic_DNA"/>
</dbReference>
<organism evidence="6 7">
    <name type="scientific">Hansschlegelia plantiphila</name>
    <dbReference type="NCBI Taxonomy" id="374655"/>
    <lineage>
        <taxon>Bacteria</taxon>
        <taxon>Pseudomonadati</taxon>
        <taxon>Pseudomonadota</taxon>
        <taxon>Alphaproteobacteria</taxon>
        <taxon>Hyphomicrobiales</taxon>
        <taxon>Methylopilaceae</taxon>
        <taxon>Hansschlegelia</taxon>
    </lineage>
</organism>
<evidence type="ECO:0000256" key="2">
    <source>
        <dbReference type="ARBA" id="ARBA00023015"/>
    </source>
</evidence>
<evidence type="ECO:0000256" key="4">
    <source>
        <dbReference type="ARBA" id="ARBA00023163"/>
    </source>
</evidence>
<gene>
    <name evidence="6" type="ORF">GCM10008179_12590</name>
</gene>
<keyword evidence="2" id="KW-0805">Transcription regulation</keyword>
<protein>
    <submittedName>
        <fullName evidence="6">LysR family transcriptional regulator</fullName>
    </submittedName>
</protein>
<evidence type="ECO:0000313" key="6">
    <source>
        <dbReference type="EMBL" id="GLK67621.1"/>
    </source>
</evidence>
<dbReference type="GO" id="GO:0003677">
    <property type="term" value="F:DNA binding"/>
    <property type="evidence" value="ECO:0007669"/>
    <property type="project" value="UniProtKB-KW"/>
</dbReference>
<dbReference type="Pfam" id="PF03466">
    <property type="entry name" value="LysR_substrate"/>
    <property type="match status" value="1"/>
</dbReference>
<dbReference type="PANTHER" id="PTHR30579">
    <property type="entry name" value="TRANSCRIPTIONAL REGULATOR"/>
    <property type="match status" value="1"/>
</dbReference>
<dbReference type="Gene3D" id="1.10.10.10">
    <property type="entry name" value="Winged helix-like DNA-binding domain superfamily/Winged helix DNA-binding domain"/>
    <property type="match status" value="1"/>
</dbReference>
<dbReference type="Gene3D" id="3.40.190.290">
    <property type="match status" value="1"/>
</dbReference>
<dbReference type="InterPro" id="IPR000847">
    <property type="entry name" value="LysR_HTH_N"/>
</dbReference>
<dbReference type="InterPro" id="IPR050176">
    <property type="entry name" value="LTTR"/>
</dbReference>
<proteinExistence type="inferred from homology"/>
<evidence type="ECO:0000256" key="3">
    <source>
        <dbReference type="ARBA" id="ARBA00023125"/>
    </source>
</evidence>
<dbReference type="PANTHER" id="PTHR30579:SF3">
    <property type="entry name" value="TRANSCRIPTIONAL REGULATORY PROTEIN"/>
    <property type="match status" value="1"/>
</dbReference>
<dbReference type="InterPro" id="IPR036390">
    <property type="entry name" value="WH_DNA-bd_sf"/>
</dbReference>
<dbReference type="InterPro" id="IPR005119">
    <property type="entry name" value="LysR_subst-bd"/>
</dbReference>
<dbReference type="InterPro" id="IPR036388">
    <property type="entry name" value="WH-like_DNA-bd_sf"/>
</dbReference>
<dbReference type="Proteomes" id="UP001143372">
    <property type="component" value="Unassembled WGS sequence"/>
</dbReference>
<comment type="caution">
    <text evidence="6">The sequence shown here is derived from an EMBL/GenBank/DDBJ whole genome shotgun (WGS) entry which is preliminary data.</text>
</comment>
<keyword evidence="3" id="KW-0238">DNA-binding</keyword>
<dbReference type="GO" id="GO:0003700">
    <property type="term" value="F:DNA-binding transcription factor activity"/>
    <property type="evidence" value="ECO:0007669"/>
    <property type="project" value="InterPro"/>
</dbReference>
<keyword evidence="7" id="KW-1185">Reference proteome</keyword>
<reference evidence="6" key="1">
    <citation type="journal article" date="2014" name="Int. J. Syst. Evol. Microbiol.">
        <title>Complete genome sequence of Corynebacterium casei LMG S-19264T (=DSM 44701T), isolated from a smear-ripened cheese.</title>
        <authorList>
            <consortium name="US DOE Joint Genome Institute (JGI-PGF)"/>
            <person name="Walter F."/>
            <person name="Albersmeier A."/>
            <person name="Kalinowski J."/>
            <person name="Ruckert C."/>
        </authorList>
    </citation>
    <scope>NUCLEOTIDE SEQUENCE</scope>
    <source>
        <strain evidence="6">VKM B-2347</strain>
    </source>
</reference>
<reference evidence="6" key="2">
    <citation type="submission" date="2023-01" db="EMBL/GenBank/DDBJ databases">
        <authorList>
            <person name="Sun Q."/>
            <person name="Evtushenko L."/>
        </authorList>
    </citation>
    <scope>NUCLEOTIDE SEQUENCE</scope>
    <source>
        <strain evidence="6">VKM B-2347</strain>
    </source>
</reference>
<sequence length="296" mass="32817">MDWDHLRILLAVARHGQLLAAARRLGLNHSTVARRLDALEAALCVALFDRRPTGCVLTQAGERLLPVAEKMEFELLGVAEAIRREEDDVSGAVRIGAPDGLGNYFLAAELGQLAWRHPNLVVELVPLPRAFSLSRREADLAIALDRPAEGRLTVSRLIDYSLSIYAAQAYLERHAAPSTVEQIRDHAVVTGVEDLAYASALDYSVALERHAGRTFRCASVMGQMEAVRAGAGIGVLHDFAARSVEGLVRILPSMRFNRSYFLLSHPDAAAIRRIAVLRDFVIRRFKEERRRFAPHD</sequence>
<dbReference type="SUPFAM" id="SSF53850">
    <property type="entry name" value="Periplasmic binding protein-like II"/>
    <property type="match status" value="1"/>
</dbReference>
<name>A0A9W6IYS3_9HYPH</name>
<evidence type="ECO:0000259" key="5">
    <source>
        <dbReference type="PROSITE" id="PS50931"/>
    </source>
</evidence>
<dbReference type="Pfam" id="PF00126">
    <property type="entry name" value="HTH_1"/>
    <property type="match status" value="1"/>
</dbReference>
<feature type="domain" description="HTH lysR-type" evidence="5">
    <location>
        <begin position="1"/>
        <end position="58"/>
    </location>
</feature>
<keyword evidence="4" id="KW-0804">Transcription</keyword>
<dbReference type="RefSeq" id="WP_271167876.1">
    <property type="nucleotide sequence ID" value="NZ_BSFI01000007.1"/>
</dbReference>
<dbReference type="SUPFAM" id="SSF46785">
    <property type="entry name" value="Winged helix' DNA-binding domain"/>
    <property type="match status" value="1"/>
</dbReference>
<dbReference type="AlphaFoldDB" id="A0A9W6IYS3"/>
<accession>A0A9W6IYS3</accession>
<dbReference type="PROSITE" id="PS50931">
    <property type="entry name" value="HTH_LYSR"/>
    <property type="match status" value="1"/>
</dbReference>
<comment type="similarity">
    <text evidence="1">Belongs to the LysR transcriptional regulatory family.</text>
</comment>